<dbReference type="HOGENOM" id="CLU_1610586_0_0_1"/>
<proteinExistence type="predicted"/>
<organism evidence="2 3">
    <name type="scientific">Cladophialophora psammophila CBS 110553</name>
    <dbReference type="NCBI Taxonomy" id="1182543"/>
    <lineage>
        <taxon>Eukaryota</taxon>
        <taxon>Fungi</taxon>
        <taxon>Dikarya</taxon>
        <taxon>Ascomycota</taxon>
        <taxon>Pezizomycotina</taxon>
        <taxon>Eurotiomycetes</taxon>
        <taxon>Chaetothyriomycetidae</taxon>
        <taxon>Chaetothyriales</taxon>
        <taxon>Herpotrichiellaceae</taxon>
        <taxon>Cladophialophora</taxon>
    </lineage>
</organism>
<evidence type="ECO:0000313" key="2">
    <source>
        <dbReference type="EMBL" id="EXJ75982.1"/>
    </source>
</evidence>
<evidence type="ECO:0000256" key="1">
    <source>
        <dbReference type="SAM" id="MobiDB-lite"/>
    </source>
</evidence>
<dbReference type="RefSeq" id="XP_007739299.1">
    <property type="nucleotide sequence ID" value="XM_007741109.1"/>
</dbReference>
<gene>
    <name evidence="2" type="ORF">A1O5_00490</name>
</gene>
<keyword evidence="3" id="KW-1185">Reference proteome</keyword>
<dbReference type="GeneID" id="19185226"/>
<reference evidence="2 3" key="1">
    <citation type="submission" date="2013-03" db="EMBL/GenBank/DDBJ databases">
        <title>The Genome Sequence of Cladophialophora psammophila CBS 110553.</title>
        <authorList>
            <consortium name="The Broad Institute Genomics Platform"/>
            <person name="Cuomo C."/>
            <person name="de Hoog S."/>
            <person name="Gorbushina A."/>
            <person name="Walker B."/>
            <person name="Young S.K."/>
            <person name="Zeng Q."/>
            <person name="Gargeya S."/>
            <person name="Fitzgerald M."/>
            <person name="Haas B."/>
            <person name="Abouelleil A."/>
            <person name="Allen A.W."/>
            <person name="Alvarado L."/>
            <person name="Arachchi H.M."/>
            <person name="Berlin A.M."/>
            <person name="Chapman S.B."/>
            <person name="Gainer-Dewar J."/>
            <person name="Goldberg J."/>
            <person name="Griggs A."/>
            <person name="Gujja S."/>
            <person name="Hansen M."/>
            <person name="Howarth C."/>
            <person name="Imamovic A."/>
            <person name="Ireland A."/>
            <person name="Larimer J."/>
            <person name="McCowan C."/>
            <person name="Murphy C."/>
            <person name="Pearson M."/>
            <person name="Poon T.W."/>
            <person name="Priest M."/>
            <person name="Roberts A."/>
            <person name="Saif S."/>
            <person name="Shea T."/>
            <person name="Sisk P."/>
            <person name="Sykes S."/>
            <person name="Wortman J."/>
            <person name="Nusbaum C."/>
            <person name="Birren B."/>
        </authorList>
    </citation>
    <scope>NUCLEOTIDE SEQUENCE [LARGE SCALE GENOMIC DNA]</scope>
    <source>
        <strain evidence="2 3">CBS 110553</strain>
    </source>
</reference>
<feature type="compositionally biased region" description="Acidic residues" evidence="1">
    <location>
        <begin position="76"/>
        <end position="105"/>
    </location>
</feature>
<feature type="region of interest" description="Disordered" evidence="1">
    <location>
        <begin position="62"/>
        <end position="165"/>
    </location>
</feature>
<dbReference type="EMBL" id="AMGX01000001">
    <property type="protein sequence ID" value="EXJ75982.1"/>
    <property type="molecule type" value="Genomic_DNA"/>
</dbReference>
<protein>
    <submittedName>
        <fullName evidence="2">Uncharacterized protein</fullName>
    </submittedName>
</protein>
<evidence type="ECO:0000313" key="3">
    <source>
        <dbReference type="Proteomes" id="UP000019471"/>
    </source>
</evidence>
<dbReference type="AlphaFoldDB" id="W9X683"/>
<sequence>MGWQKGVSSCFQEKIASYMDEDASTAEDSTIRTLMKSFEQKAREYGIKKMLRGMMVAFEQMPDNEDFEHSAGLSELDGDDSTAEDEDTVYEAQSTEDESTEDGDVGAETASGIGSDKSKDTFGAGHSGKGSADEPQNGGREMGKRALPYRPYIPPKASKKGQKKR</sequence>
<comment type="caution">
    <text evidence="2">The sequence shown here is derived from an EMBL/GenBank/DDBJ whole genome shotgun (WGS) entry which is preliminary data.</text>
</comment>
<accession>W9X683</accession>
<name>W9X683_9EURO</name>
<dbReference type="Proteomes" id="UP000019471">
    <property type="component" value="Unassembled WGS sequence"/>
</dbReference>